<feature type="region of interest" description="Disordered" evidence="2">
    <location>
        <begin position="121"/>
        <end position="144"/>
    </location>
</feature>
<dbReference type="InterPro" id="IPR019734">
    <property type="entry name" value="TPR_rpt"/>
</dbReference>
<proteinExistence type="predicted"/>
<keyword evidence="3" id="KW-1185">Reference proteome</keyword>
<feature type="compositionally biased region" description="Polar residues" evidence="2">
    <location>
        <begin position="121"/>
        <end position="133"/>
    </location>
</feature>
<keyword evidence="1" id="KW-0802">TPR repeat</keyword>
<dbReference type="PROSITE" id="PS50005">
    <property type="entry name" value="TPR"/>
    <property type="match status" value="2"/>
</dbReference>
<dbReference type="GeneID" id="110975377"/>
<dbReference type="OMA" id="MEEDNSQ"/>
<accession>A0A8B7XRP2</accession>
<dbReference type="Gene3D" id="1.25.40.10">
    <property type="entry name" value="Tetratricopeptide repeat domain"/>
    <property type="match status" value="1"/>
</dbReference>
<dbReference type="OrthoDB" id="2017782at2759"/>
<name>A0A8B7XRP2_ACAPL</name>
<gene>
    <name evidence="4" type="primary">LOC110975377</name>
</gene>
<dbReference type="Pfam" id="PF00515">
    <property type="entry name" value="TPR_1"/>
    <property type="match status" value="1"/>
</dbReference>
<dbReference type="SMART" id="SM00028">
    <property type="entry name" value="TPR"/>
    <property type="match status" value="2"/>
</dbReference>
<dbReference type="PANTHER" id="PTHR47059:SF1">
    <property type="entry name" value="TETRATRICOPEPTIDE REPEAT PROTEIN 32"/>
    <property type="match status" value="1"/>
</dbReference>
<sequence>MEELFEEAKSQFMLGHNEKAEELYTKIIDGCSAEVESSDGMRQILAEAFNNRGQIKYLRVDFDEAVEDYTAAIGINDSFATAYYNRGQIHYRLARFKEGIEDFQKSLEYQPDFSDAATALQTAQEDLQRSVPSTPDADGAPETP</sequence>
<evidence type="ECO:0000256" key="1">
    <source>
        <dbReference type="PROSITE-ProRule" id="PRU00339"/>
    </source>
</evidence>
<dbReference type="Proteomes" id="UP000694845">
    <property type="component" value="Unplaced"/>
</dbReference>
<dbReference type="PROSITE" id="PS50293">
    <property type="entry name" value="TPR_REGION"/>
    <property type="match status" value="1"/>
</dbReference>
<evidence type="ECO:0000313" key="3">
    <source>
        <dbReference type="Proteomes" id="UP000694845"/>
    </source>
</evidence>
<feature type="repeat" description="TPR" evidence="1">
    <location>
        <begin position="80"/>
        <end position="113"/>
    </location>
</feature>
<evidence type="ECO:0000313" key="4">
    <source>
        <dbReference type="RefSeq" id="XP_022083518.1"/>
    </source>
</evidence>
<organism evidence="3 4">
    <name type="scientific">Acanthaster planci</name>
    <name type="common">Crown-of-thorns starfish</name>
    <dbReference type="NCBI Taxonomy" id="133434"/>
    <lineage>
        <taxon>Eukaryota</taxon>
        <taxon>Metazoa</taxon>
        <taxon>Echinodermata</taxon>
        <taxon>Eleutherozoa</taxon>
        <taxon>Asterozoa</taxon>
        <taxon>Asteroidea</taxon>
        <taxon>Valvatacea</taxon>
        <taxon>Valvatida</taxon>
        <taxon>Acanthasteridae</taxon>
        <taxon>Acanthaster</taxon>
    </lineage>
</organism>
<dbReference type="Pfam" id="PF13181">
    <property type="entry name" value="TPR_8"/>
    <property type="match status" value="1"/>
</dbReference>
<dbReference type="InterPro" id="IPR011990">
    <property type="entry name" value="TPR-like_helical_dom_sf"/>
</dbReference>
<reference evidence="4" key="1">
    <citation type="submission" date="2025-08" db="UniProtKB">
        <authorList>
            <consortium name="RefSeq"/>
        </authorList>
    </citation>
    <scope>IDENTIFICATION</scope>
</reference>
<dbReference type="AlphaFoldDB" id="A0A8B7XRP2"/>
<protein>
    <submittedName>
        <fullName evidence="4">Tetratricopeptide repeat protein 32-like</fullName>
    </submittedName>
</protein>
<feature type="repeat" description="TPR" evidence="1">
    <location>
        <begin position="46"/>
        <end position="79"/>
    </location>
</feature>
<evidence type="ECO:0000256" key="2">
    <source>
        <dbReference type="SAM" id="MobiDB-lite"/>
    </source>
</evidence>
<dbReference type="RefSeq" id="XP_022083518.1">
    <property type="nucleotide sequence ID" value="XM_022227826.1"/>
</dbReference>
<dbReference type="SUPFAM" id="SSF48452">
    <property type="entry name" value="TPR-like"/>
    <property type="match status" value="1"/>
</dbReference>
<dbReference type="KEGG" id="aplc:110975377"/>
<dbReference type="PANTHER" id="PTHR47059">
    <property type="entry name" value="TETRATRICOPEPTIDE REPEAT PROTEIN 32"/>
    <property type="match status" value="1"/>
</dbReference>